<feature type="signal peptide" evidence="1">
    <location>
        <begin position="1"/>
        <end position="23"/>
    </location>
</feature>
<proteinExistence type="predicted"/>
<evidence type="ECO:0000313" key="3">
    <source>
        <dbReference type="Proteomes" id="UP001597342"/>
    </source>
</evidence>
<gene>
    <name evidence="2" type="ORF">ACFSJE_16055</name>
</gene>
<organism evidence="2 3">
    <name type="scientific">Flagellimonas iocasae</name>
    <dbReference type="NCBI Taxonomy" id="2055905"/>
    <lineage>
        <taxon>Bacteria</taxon>
        <taxon>Pseudomonadati</taxon>
        <taxon>Bacteroidota</taxon>
        <taxon>Flavobacteriia</taxon>
        <taxon>Flavobacteriales</taxon>
        <taxon>Flavobacteriaceae</taxon>
        <taxon>Flagellimonas</taxon>
    </lineage>
</organism>
<dbReference type="Pfam" id="PF20130">
    <property type="entry name" value="DUF6520"/>
    <property type="match status" value="1"/>
</dbReference>
<dbReference type="EMBL" id="JBHUHU010000005">
    <property type="protein sequence ID" value="MFD2101304.1"/>
    <property type="molecule type" value="Genomic_DNA"/>
</dbReference>
<evidence type="ECO:0000256" key="1">
    <source>
        <dbReference type="SAM" id="SignalP"/>
    </source>
</evidence>
<reference evidence="3" key="1">
    <citation type="journal article" date="2019" name="Int. J. Syst. Evol. Microbiol.">
        <title>The Global Catalogue of Microorganisms (GCM) 10K type strain sequencing project: providing services to taxonomists for standard genome sequencing and annotation.</title>
        <authorList>
            <consortium name="The Broad Institute Genomics Platform"/>
            <consortium name="The Broad Institute Genome Sequencing Center for Infectious Disease"/>
            <person name="Wu L."/>
            <person name="Ma J."/>
        </authorList>
    </citation>
    <scope>NUCLEOTIDE SEQUENCE [LARGE SCALE GENOMIC DNA]</scope>
    <source>
        <strain evidence="3">JCM 3389</strain>
    </source>
</reference>
<accession>A0ABW4Y1C4</accession>
<dbReference type="InterPro" id="IPR045391">
    <property type="entry name" value="DUF6520"/>
</dbReference>
<evidence type="ECO:0000313" key="2">
    <source>
        <dbReference type="EMBL" id="MFD2101304.1"/>
    </source>
</evidence>
<protein>
    <submittedName>
        <fullName evidence="2">DUF6520 family protein</fullName>
    </submittedName>
</protein>
<keyword evidence="3" id="KW-1185">Reference proteome</keyword>
<dbReference type="RefSeq" id="WP_379831882.1">
    <property type="nucleotide sequence ID" value="NZ_JBHUHU010000005.1"/>
</dbReference>
<sequence length="92" mass="10035">MKTKMIKFTIPAMAILFAIAASAFTVLEESNTDVSDPITAYIETGNPNDRCGDVEVECHDGSAMDCVYGLENKPVFRDDLGTHCSYVLSKNP</sequence>
<feature type="chain" id="PRO_5045654956" evidence="1">
    <location>
        <begin position="24"/>
        <end position="92"/>
    </location>
</feature>
<name>A0ABW4Y1C4_9FLAO</name>
<comment type="caution">
    <text evidence="2">The sequence shown here is derived from an EMBL/GenBank/DDBJ whole genome shotgun (WGS) entry which is preliminary data.</text>
</comment>
<keyword evidence="1" id="KW-0732">Signal</keyword>
<dbReference type="Proteomes" id="UP001597342">
    <property type="component" value="Unassembled WGS sequence"/>
</dbReference>